<dbReference type="NCBIfam" id="NF004396">
    <property type="entry name" value="PRK05753.1"/>
    <property type="match status" value="1"/>
</dbReference>
<dbReference type="PANTHER" id="PTHR30437">
    <property type="entry name" value="TRANSCRIPTION ELONGATION FACTOR GREA"/>
    <property type="match status" value="1"/>
</dbReference>
<dbReference type="KEGG" id="pstg:E8M01_12660"/>
<dbReference type="RefSeq" id="WP_136960444.1">
    <property type="nucleotide sequence ID" value="NZ_CP039690.1"/>
</dbReference>
<dbReference type="Proteomes" id="UP000298781">
    <property type="component" value="Chromosome"/>
</dbReference>
<dbReference type="InterPro" id="IPR036953">
    <property type="entry name" value="GreA/GreB_C_sf"/>
</dbReference>
<dbReference type="AlphaFoldDB" id="A0A4D7B0G9"/>
<dbReference type="GO" id="GO:0006354">
    <property type="term" value="P:DNA-templated transcription elongation"/>
    <property type="evidence" value="ECO:0007669"/>
    <property type="project" value="TreeGrafter"/>
</dbReference>
<reference evidence="3 4" key="1">
    <citation type="submission" date="2019-04" db="EMBL/GenBank/DDBJ databases">
        <title>Phreatobacter aquaticus sp. nov.</title>
        <authorList>
            <person name="Choi A."/>
        </authorList>
    </citation>
    <scope>NUCLEOTIDE SEQUENCE [LARGE SCALE GENOMIC DNA]</scope>
    <source>
        <strain evidence="3 4">KCTC 52518</strain>
    </source>
</reference>
<sequence>MNTPIQTTNAATLPPIVVSDFDHQRLSVLANDALRRAPEVAEALLTELDRAEVVASQALPRDAIGMHSTVEFTSHGGQLRRVQLVFPAEADIAEGKISIMTPLGAALIGLSPGQSFEWVGPGGHPNRLTVISVERAAEAGASA</sequence>
<accession>A0A4D7B0G9</accession>
<dbReference type="GO" id="GO:0003677">
    <property type="term" value="F:DNA binding"/>
    <property type="evidence" value="ECO:0007669"/>
    <property type="project" value="InterPro"/>
</dbReference>
<dbReference type="SUPFAM" id="SSF54534">
    <property type="entry name" value="FKBP-like"/>
    <property type="match status" value="1"/>
</dbReference>
<dbReference type="PANTHER" id="PTHR30437:SF5">
    <property type="entry name" value="REGULATOR OF NUCLEOSIDE DIPHOSPHATE KINASE"/>
    <property type="match status" value="1"/>
</dbReference>
<dbReference type="Gene3D" id="1.10.286.20">
    <property type="match status" value="1"/>
</dbReference>
<dbReference type="InterPro" id="IPR029462">
    <property type="entry name" value="Rnk_N"/>
</dbReference>
<organism evidence="3 4">
    <name type="scientific">Phreatobacter stygius</name>
    <dbReference type="NCBI Taxonomy" id="1940610"/>
    <lineage>
        <taxon>Bacteria</taxon>
        <taxon>Pseudomonadati</taxon>
        <taxon>Pseudomonadota</taxon>
        <taxon>Alphaproteobacteria</taxon>
        <taxon>Hyphomicrobiales</taxon>
        <taxon>Phreatobacteraceae</taxon>
        <taxon>Phreatobacter</taxon>
    </lineage>
</organism>
<dbReference type="EMBL" id="CP039690">
    <property type="protein sequence ID" value="QCI64995.1"/>
    <property type="molecule type" value="Genomic_DNA"/>
</dbReference>
<gene>
    <name evidence="3" type="ORF">E8M01_12660</name>
</gene>
<evidence type="ECO:0000259" key="2">
    <source>
        <dbReference type="Pfam" id="PF14760"/>
    </source>
</evidence>
<name>A0A4D7B0G9_9HYPH</name>
<proteinExistence type="predicted"/>
<dbReference type="InterPro" id="IPR001437">
    <property type="entry name" value="Tscrpt_elong_fac_GreA/B_C"/>
</dbReference>
<dbReference type="GO" id="GO:0016301">
    <property type="term" value="F:kinase activity"/>
    <property type="evidence" value="ECO:0007669"/>
    <property type="project" value="UniProtKB-KW"/>
</dbReference>
<protein>
    <submittedName>
        <fullName evidence="3">Nucleoside diphosphate kinase regulator</fullName>
    </submittedName>
</protein>
<dbReference type="Pfam" id="PF01272">
    <property type="entry name" value="GreA_GreB"/>
    <property type="match status" value="1"/>
</dbReference>
<feature type="domain" description="Transcription elongation factor GreA/GreB C-terminal" evidence="1">
    <location>
        <begin position="60"/>
        <end position="134"/>
    </location>
</feature>
<dbReference type="GO" id="GO:0032784">
    <property type="term" value="P:regulation of DNA-templated transcription elongation"/>
    <property type="evidence" value="ECO:0007669"/>
    <property type="project" value="InterPro"/>
</dbReference>
<evidence type="ECO:0000313" key="3">
    <source>
        <dbReference type="EMBL" id="QCI64995.1"/>
    </source>
</evidence>
<keyword evidence="3" id="KW-0418">Kinase</keyword>
<dbReference type="GO" id="GO:0070063">
    <property type="term" value="F:RNA polymerase binding"/>
    <property type="evidence" value="ECO:0007669"/>
    <property type="project" value="InterPro"/>
</dbReference>
<dbReference type="Gene3D" id="3.10.50.30">
    <property type="entry name" value="Transcription elongation factor, GreA/GreB, C-terminal domain"/>
    <property type="match status" value="1"/>
</dbReference>
<dbReference type="OrthoDB" id="192847at2"/>
<feature type="domain" description="Regulator of nucleoside diphosphate kinase N-terminal" evidence="2">
    <location>
        <begin position="14"/>
        <end position="54"/>
    </location>
</feature>
<keyword evidence="3" id="KW-0808">Transferase</keyword>
<dbReference type="Pfam" id="PF14760">
    <property type="entry name" value="Rnk_N"/>
    <property type="match status" value="1"/>
</dbReference>
<dbReference type="InterPro" id="IPR023459">
    <property type="entry name" value="Tscrpt_elong_fac_GreA/B_fam"/>
</dbReference>
<keyword evidence="4" id="KW-1185">Reference proteome</keyword>
<evidence type="ECO:0000313" key="4">
    <source>
        <dbReference type="Proteomes" id="UP000298781"/>
    </source>
</evidence>
<evidence type="ECO:0000259" key="1">
    <source>
        <dbReference type="Pfam" id="PF01272"/>
    </source>
</evidence>